<dbReference type="KEGG" id="gps:C427_1324"/>
<organism evidence="1 2">
    <name type="scientific">Paraglaciecola psychrophila 170</name>
    <dbReference type="NCBI Taxonomy" id="1129794"/>
    <lineage>
        <taxon>Bacteria</taxon>
        <taxon>Pseudomonadati</taxon>
        <taxon>Pseudomonadota</taxon>
        <taxon>Gammaproteobacteria</taxon>
        <taxon>Alteromonadales</taxon>
        <taxon>Alteromonadaceae</taxon>
        <taxon>Paraglaciecola</taxon>
    </lineage>
</organism>
<dbReference type="STRING" id="1129794.C427_1324"/>
<evidence type="ECO:0000313" key="1">
    <source>
        <dbReference type="EMBL" id="AGH43433.1"/>
    </source>
</evidence>
<protein>
    <submittedName>
        <fullName evidence="1">Uncharacterized protein</fullName>
    </submittedName>
</protein>
<accession>K6ZR92</accession>
<gene>
    <name evidence="1" type="ORF">C427_1324</name>
</gene>
<dbReference type="EMBL" id="CP003837">
    <property type="protein sequence ID" value="AGH43433.1"/>
    <property type="molecule type" value="Genomic_DNA"/>
</dbReference>
<dbReference type="Proteomes" id="UP000011864">
    <property type="component" value="Chromosome"/>
</dbReference>
<keyword evidence="2" id="KW-1185">Reference proteome</keyword>
<sequence>MESRRDSLRLIATHKYNVTQFTTDKSFTFHLNNIQLGI</sequence>
<dbReference type="PATRIC" id="fig|1129794.4.peg.1311"/>
<reference evidence="1 2" key="1">
    <citation type="journal article" date="2013" name="Genome Announc.">
        <title>Complete Genome Sequence of Glaciecola psychrophila Strain 170T.</title>
        <authorList>
            <person name="Yin J."/>
            <person name="Chen J."/>
            <person name="Liu G."/>
            <person name="Yu Y."/>
            <person name="Song L."/>
            <person name="Wang X."/>
            <person name="Qu X."/>
        </authorList>
    </citation>
    <scope>NUCLEOTIDE SEQUENCE [LARGE SCALE GENOMIC DNA]</scope>
    <source>
        <strain evidence="1 2">170</strain>
    </source>
</reference>
<proteinExistence type="predicted"/>
<dbReference type="HOGENOM" id="CLU_3331174_0_0_6"/>
<evidence type="ECO:0000313" key="2">
    <source>
        <dbReference type="Proteomes" id="UP000011864"/>
    </source>
</evidence>
<name>K6ZR92_9ALTE</name>
<dbReference type="AlphaFoldDB" id="K6ZR92"/>